<dbReference type="EMBL" id="QUSF01005935">
    <property type="protein sequence ID" value="RLV62660.1"/>
    <property type="molecule type" value="Genomic_DNA"/>
</dbReference>
<gene>
    <name evidence="2" type="ORF">DV515_00019077</name>
</gene>
<dbReference type="Proteomes" id="UP000276834">
    <property type="component" value="Unassembled WGS sequence"/>
</dbReference>
<feature type="non-terminal residue" evidence="2">
    <location>
        <position position="410"/>
    </location>
</feature>
<protein>
    <submittedName>
        <fullName evidence="2">Uncharacterized protein</fullName>
    </submittedName>
</protein>
<feature type="compositionally biased region" description="Low complexity" evidence="1">
    <location>
        <begin position="329"/>
        <end position="341"/>
    </location>
</feature>
<feature type="compositionally biased region" description="Basic and acidic residues" evidence="1">
    <location>
        <begin position="299"/>
        <end position="309"/>
    </location>
</feature>
<feature type="compositionally biased region" description="Low complexity" evidence="1">
    <location>
        <begin position="1"/>
        <end position="12"/>
    </location>
</feature>
<accession>A0A3L8Q5R3</accession>
<evidence type="ECO:0000256" key="1">
    <source>
        <dbReference type="SAM" id="MobiDB-lite"/>
    </source>
</evidence>
<feature type="region of interest" description="Disordered" evidence="1">
    <location>
        <begin position="285"/>
        <end position="372"/>
    </location>
</feature>
<evidence type="ECO:0000313" key="2">
    <source>
        <dbReference type="EMBL" id="RLV62660.1"/>
    </source>
</evidence>
<feature type="region of interest" description="Disordered" evidence="1">
    <location>
        <begin position="202"/>
        <end position="226"/>
    </location>
</feature>
<name>A0A3L8Q5R3_CHLGU</name>
<comment type="caution">
    <text evidence="2">The sequence shown here is derived from an EMBL/GenBank/DDBJ whole genome shotgun (WGS) entry which is preliminary data.</text>
</comment>
<feature type="non-terminal residue" evidence="2">
    <location>
        <position position="1"/>
    </location>
</feature>
<proteinExistence type="predicted"/>
<feature type="compositionally biased region" description="Low complexity" evidence="1">
    <location>
        <begin position="363"/>
        <end position="372"/>
    </location>
</feature>
<sequence length="410" mass="42859">SRRAPAGRPRGAAAGGERRAHRGSERRRHWRGPGASRPGRLPRSSGQGDGAERGTGANRLGLFGLEERRLRADRIPGLCSVVPGSRTRDSGQKLIQDVPPEQEEAQLSLSCAEDAQGLCERPCLRKSQPDPFCDCQEGLSGQSPPVCPAALMRETSLCLEVPFAISKCRAGGVRNEAAFPVTVWQCSRATVTILLPWVSPKVPLPDGSPANQRKETEGRRAGIPSPSCDAGTTLDLGWCDPSFLPLTRAALRSGDAEVCEVPASNEAHAHPVQPGGVQRGLHFTGGLRREGPRASSRIPPERSARDRTRAGATLNGAERARYKSRLPDGAAGRRGAPGTAGCSRCPSGNNPVSPAGAARSVPAGRGTRAGGSRCRCGAGGVRAGLWVSVRGWGCLCRAVGAGAGLGVSVR</sequence>
<dbReference type="AlphaFoldDB" id="A0A3L8Q5R3"/>
<keyword evidence="3" id="KW-1185">Reference proteome</keyword>
<organism evidence="2 3">
    <name type="scientific">Chloebia gouldiae</name>
    <name type="common">Gouldian finch</name>
    <name type="synonym">Erythrura gouldiae</name>
    <dbReference type="NCBI Taxonomy" id="44316"/>
    <lineage>
        <taxon>Eukaryota</taxon>
        <taxon>Metazoa</taxon>
        <taxon>Chordata</taxon>
        <taxon>Craniata</taxon>
        <taxon>Vertebrata</taxon>
        <taxon>Euteleostomi</taxon>
        <taxon>Archelosauria</taxon>
        <taxon>Archosauria</taxon>
        <taxon>Dinosauria</taxon>
        <taxon>Saurischia</taxon>
        <taxon>Theropoda</taxon>
        <taxon>Coelurosauria</taxon>
        <taxon>Aves</taxon>
        <taxon>Neognathae</taxon>
        <taxon>Neoaves</taxon>
        <taxon>Telluraves</taxon>
        <taxon>Australaves</taxon>
        <taxon>Passeriformes</taxon>
        <taxon>Passeroidea</taxon>
        <taxon>Passeridae</taxon>
        <taxon>Chloebia</taxon>
    </lineage>
</organism>
<feature type="compositionally biased region" description="Basic residues" evidence="1">
    <location>
        <begin position="19"/>
        <end position="31"/>
    </location>
</feature>
<reference evidence="2 3" key="1">
    <citation type="journal article" date="2018" name="Proc. R. Soc. B">
        <title>A non-coding region near Follistatin controls head colour polymorphism in the Gouldian finch.</title>
        <authorList>
            <person name="Toomey M.B."/>
            <person name="Marques C.I."/>
            <person name="Andrade P."/>
            <person name="Araujo P.M."/>
            <person name="Sabatino S."/>
            <person name="Gazda M.A."/>
            <person name="Afonso S."/>
            <person name="Lopes R.J."/>
            <person name="Corbo J.C."/>
            <person name="Carneiro M."/>
        </authorList>
    </citation>
    <scope>NUCLEOTIDE SEQUENCE [LARGE SCALE GENOMIC DNA]</scope>
    <source>
        <strain evidence="2">Red01</strain>
        <tissue evidence="2">Muscle</tissue>
    </source>
</reference>
<feature type="region of interest" description="Disordered" evidence="1">
    <location>
        <begin position="1"/>
        <end position="58"/>
    </location>
</feature>
<evidence type="ECO:0000313" key="3">
    <source>
        <dbReference type="Proteomes" id="UP000276834"/>
    </source>
</evidence>